<evidence type="ECO:0000313" key="1">
    <source>
        <dbReference type="EMBL" id="MFC7057072.1"/>
    </source>
</evidence>
<protein>
    <recommendedName>
        <fullName evidence="3">Proteasome lid subunit RPN8/RPN11, contains Jab1/MPN metalloenzyme (JAMM) motif</fullName>
    </recommendedName>
</protein>
<comment type="caution">
    <text evidence="1">The sequence shown here is derived from an EMBL/GenBank/DDBJ whole genome shotgun (WGS) entry which is preliminary data.</text>
</comment>
<name>A0ABD5VWA3_9EURY</name>
<sequence>MIYITRGLVETLLRQAEEAEPDSRAIPLAVTRSENLPDAELPPDTPVFTHFYLSSKGDTINAIFGVDMKTPAAQTPGMFVSHPLSELKVTKEDDMREVIFVAVPPWSVDSFKAFGRSGDTKELEILDVEPPEETQFAEQ</sequence>
<proteinExistence type="predicted"/>
<dbReference type="Proteomes" id="UP001596445">
    <property type="component" value="Unassembled WGS sequence"/>
</dbReference>
<dbReference type="Pfam" id="PF26422">
    <property type="entry name" value="Halo_JAB_MPN"/>
    <property type="match status" value="1"/>
</dbReference>
<organism evidence="1 2">
    <name type="scientific">Halovenus salina</name>
    <dbReference type="NCBI Taxonomy" id="1510225"/>
    <lineage>
        <taxon>Archaea</taxon>
        <taxon>Methanobacteriati</taxon>
        <taxon>Methanobacteriota</taxon>
        <taxon>Stenosarchaea group</taxon>
        <taxon>Halobacteria</taxon>
        <taxon>Halobacteriales</taxon>
        <taxon>Haloarculaceae</taxon>
        <taxon>Halovenus</taxon>
    </lineage>
</organism>
<evidence type="ECO:0008006" key="3">
    <source>
        <dbReference type="Google" id="ProtNLM"/>
    </source>
</evidence>
<keyword evidence="2" id="KW-1185">Reference proteome</keyword>
<evidence type="ECO:0000313" key="2">
    <source>
        <dbReference type="Proteomes" id="UP001596445"/>
    </source>
</evidence>
<dbReference type="InterPro" id="IPR058877">
    <property type="entry name" value="JAB/MPN_dom-containing"/>
</dbReference>
<dbReference type="AlphaFoldDB" id="A0ABD5VWA3"/>
<accession>A0ABD5VWA3</accession>
<dbReference type="RefSeq" id="WP_267162801.1">
    <property type="nucleotide sequence ID" value="NZ_CP112972.1"/>
</dbReference>
<dbReference type="GeneID" id="76628890"/>
<reference evidence="1 2" key="1">
    <citation type="journal article" date="2019" name="Int. J. Syst. Evol. Microbiol.">
        <title>The Global Catalogue of Microorganisms (GCM) 10K type strain sequencing project: providing services to taxonomists for standard genome sequencing and annotation.</title>
        <authorList>
            <consortium name="The Broad Institute Genomics Platform"/>
            <consortium name="The Broad Institute Genome Sequencing Center for Infectious Disease"/>
            <person name="Wu L."/>
            <person name="Ma J."/>
        </authorList>
    </citation>
    <scope>NUCLEOTIDE SEQUENCE [LARGE SCALE GENOMIC DNA]</scope>
    <source>
        <strain evidence="1 2">JCM 30072</strain>
    </source>
</reference>
<dbReference type="EMBL" id="JBHSZI010000001">
    <property type="protein sequence ID" value="MFC7057072.1"/>
    <property type="molecule type" value="Genomic_DNA"/>
</dbReference>
<gene>
    <name evidence="1" type="ORF">ACFQQG_01410</name>
</gene>